<dbReference type="EMBL" id="CP111017">
    <property type="protein sequence ID" value="WAR08117.1"/>
    <property type="molecule type" value="Genomic_DNA"/>
</dbReference>
<keyword evidence="1" id="KW-0378">Hydrolase</keyword>
<dbReference type="InterPro" id="IPR029021">
    <property type="entry name" value="Prot-tyrosine_phosphatase-like"/>
</dbReference>
<feature type="chain" id="PRO_5045976048" evidence="2">
    <location>
        <begin position="30"/>
        <end position="497"/>
    </location>
</feature>
<keyword evidence="2" id="KW-0732">Signal</keyword>
<dbReference type="PROSITE" id="PS50853">
    <property type="entry name" value="FN3"/>
    <property type="match status" value="1"/>
</dbReference>
<dbReference type="InterPro" id="IPR050713">
    <property type="entry name" value="RTP_Phos/Ushers"/>
</dbReference>
<dbReference type="Proteomes" id="UP001164746">
    <property type="component" value="Chromosome 6"/>
</dbReference>
<evidence type="ECO:0000259" key="4">
    <source>
        <dbReference type="PROSITE" id="PS50853"/>
    </source>
</evidence>
<evidence type="ECO:0000256" key="2">
    <source>
        <dbReference type="SAM" id="SignalP"/>
    </source>
</evidence>
<dbReference type="InterPro" id="IPR003961">
    <property type="entry name" value="FN3_dom"/>
</dbReference>
<feature type="domain" description="Tyrosine-protein phosphatase" evidence="3">
    <location>
        <begin position="251"/>
        <end position="493"/>
    </location>
</feature>
<sequence>MWCLLRTMETVHYFALLVNLVSLTRSCHGLGQTCTVNPSNCTCTGEVCLGSNTCVCDSEHYTANGGCTEIAQLQVTSITFSQVDTTSMIVSWTPPSGKSGFIYDYKVQWRSNDNTIVGEPQAPPVVKPVVDIGKTSFNVSWSLIGPRPGQVTYTVILTADMGADSKKYNVTGYLNNSWIADGLEEYWNYTVSVKAITNVGCAKTSDITQKYRTLHSAPGAVTDFEAVKAEQRSDNFHKMTIRWKAPSLLERNSDIKEYVLKHNVGNIATNSGVGGELKTMSFTSETGDGFYSQEFDGCWPEKDYKLCFNPTIDKVNQFWTMIFEEAVYTIVMFAESKAHKKESRYWPSDFNEPTNYGHVDLEVTYLNTHNAYTHMKINICNRLTTRTVNHFQCAPVSTFSPDGFVYFVKCVRSNVKTGRILLQSSKGLASTVPFVVLDTCLQQLSDGALAEKVDVYKMLELFIFTHDCVQRLGTGDYEPLQNTAQIESVYQTLQVDD</sequence>
<gene>
    <name evidence="5" type="ORF">MAR_018075</name>
</gene>
<dbReference type="SMART" id="SM00060">
    <property type="entry name" value="FN3"/>
    <property type="match status" value="1"/>
</dbReference>
<dbReference type="Pfam" id="PF00102">
    <property type="entry name" value="Y_phosphatase"/>
    <property type="match status" value="1"/>
</dbReference>
<name>A0ABY7EGQ6_MYAAR</name>
<dbReference type="Gene3D" id="2.60.40.10">
    <property type="entry name" value="Immunoglobulins"/>
    <property type="match status" value="2"/>
</dbReference>
<organism evidence="5 6">
    <name type="scientific">Mya arenaria</name>
    <name type="common">Soft-shell clam</name>
    <dbReference type="NCBI Taxonomy" id="6604"/>
    <lineage>
        <taxon>Eukaryota</taxon>
        <taxon>Metazoa</taxon>
        <taxon>Spiralia</taxon>
        <taxon>Lophotrochozoa</taxon>
        <taxon>Mollusca</taxon>
        <taxon>Bivalvia</taxon>
        <taxon>Autobranchia</taxon>
        <taxon>Heteroconchia</taxon>
        <taxon>Euheterodonta</taxon>
        <taxon>Imparidentia</taxon>
        <taxon>Neoheterodontei</taxon>
        <taxon>Myida</taxon>
        <taxon>Myoidea</taxon>
        <taxon>Myidae</taxon>
        <taxon>Mya</taxon>
    </lineage>
</organism>
<accession>A0ABY7EGQ6</accession>
<dbReference type="PANTHER" id="PTHR46957:SF3">
    <property type="entry name" value="CYTOKINE RECEPTOR"/>
    <property type="match status" value="1"/>
</dbReference>
<evidence type="ECO:0000313" key="5">
    <source>
        <dbReference type="EMBL" id="WAR08117.1"/>
    </source>
</evidence>
<dbReference type="SUPFAM" id="SSF49265">
    <property type="entry name" value="Fibronectin type III"/>
    <property type="match status" value="2"/>
</dbReference>
<keyword evidence="1" id="KW-0904">Protein phosphatase</keyword>
<dbReference type="InterPro" id="IPR013783">
    <property type="entry name" value="Ig-like_fold"/>
</dbReference>
<dbReference type="SUPFAM" id="SSF57184">
    <property type="entry name" value="Growth factor receptor domain"/>
    <property type="match status" value="1"/>
</dbReference>
<keyword evidence="6" id="KW-1185">Reference proteome</keyword>
<reference evidence="5" key="1">
    <citation type="submission" date="2022-11" db="EMBL/GenBank/DDBJ databases">
        <title>Centuries of genome instability and evolution in soft-shell clam transmissible cancer (bioRxiv).</title>
        <authorList>
            <person name="Hart S.F.M."/>
            <person name="Yonemitsu M.A."/>
            <person name="Giersch R.M."/>
            <person name="Beal B.F."/>
            <person name="Arriagada G."/>
            <person name="Davis B.W."/>
            <person name="Ostrander E.A."/>
            <person name="Goff S.P."/>
            <person name="Metzger M.J."/>
        </authorList>
    </citation>
    <scope>NUCLEOTIDE SEQUENCE</scope>
    <source>
        <strain evidence="5">MELC-2E11</strain>
        <tissue evidence="5">Siphon/mantle</tissue>
    </source>
</reference>
<dbReference type="SMART" id="SM00194">
    <property type="entry name" value="PTPc"/>
    <property type="match status" value="1"/>
</dbReference>
<feature type="domain" description="Fibronectin type-III" evidence="4">
    <location>
        <begin position="122"/>
        <end position="219"/>
    </location>
</feature>
<evidence type="ECO:0000256" key="1">
    <source>
        <dbReference type="ARBA" id="ARBA00022912"/>
    </source>
</evidence>
<proteinExistence type="predicted"/>
<dbReference type="SUPFAM" id="SSF52799">
    <property type="entry name" value="(Phosphotyrosine protein) phosphatases II"/>
    <property type="match status" value="1"/>
</dbReference>
<protein>
    <submittedName>
        <fullName evidence="5">PTPRH-like protein</fullName>
    </submittedName>
</protein>
<dbReference type="PANTHER" id="PTHR46957">
    <property type="entry name" value="CYTOKINE RECEPTOR"/>
    <property type="match status" value="1"/>
</dbReference>
<feature type="signal peptide" evidence="2">
    <location>
        <begin position="1"/>
        <end position="29"/>
    </location>
</feature>
<dbReference type="CDD" id="cd00063">
    <property type="entry name" value="FN3"/>
    <property type="match status" value="1"/>
</dbReference>
<dbReference type="PROSITE" id="PS50055">
    <property type="entry name" value="TYR_PHOSPHATASE_PTP"/>
    <property type="match status" value="1"/>
</dbReference>
<evidence type="ECO:0000259" key="3">
    <source>
        <dbReference type="PROSITE" id="PS50055"/>
    </source>
</evidence>
<dbReference type="InterPro" id="IPR009030">
    <property type="entry name" value="Growth_fac_rcpt_cys_sf"/>
</dbReference>
<dbReference type="InterPro" id="IPR000242">
    <property type="entry name" value="PTP_cat"/>
</dbReference>
<dbReference type="InterPro" id="IPR036116">
    <property type="entry name" value="FN3_sf"/>
</dbReference>
<evidence type="ECO:0000313" key="6">
    <source>
        <dbReference type="Proteomes" id="UP001164746"/>
    </source>
</evidence>
<dbReference type="Pfam" id="PF00041">
    <property type="entry name" value="fn3"/>
    <property type="match status" value="1"/>
</dbReference>
<dbReference type="Gene3D" id="3.90.190.10">
    <property type="entry name" value="Protein tyrosine phosphatase superfamily"/>
    <property type="match status" value="1"/>
</dbReference>